<keyword evidence="3" id="KW-1185">Reference proteome</keyword>
<dbReference type="EMBL" id="PVTE01000012">
    <property type="protein sequence ID" value="PRY36436.1"/>
    <property type="molecule type" value="Genomic_DNA"/>
</dbReference>
<comment type="caution">
    <text evidence="2">The sequence shown here is derived from an EMBL/GenBank/DDBJ whole genome shotgun (WGS) entry which is preliminary data.</text>
</comment>
<dbReference type="OrthoDB" id="949461at2"/>
<evidence type="ECO:0000313" key="2">
    <source>
        <dbReference type="EMBL" id="PRY36436.1"/>
    </source>
</evidence>
<reference evidence="2 3" key="1">
    <citation type="submission" date="2018-03" db="EMBL/GenBank/DDBJ databases">
        <title>Genomic Encyclopedia of Archaeal and Bacterial Type Strains, Phase II (KMG-II): from individual species to whole genera.</title>
        <authorList>
            <person name="Goeker M."/>
        </authorList>
    </citation>
    <scope>NUCLEOTIDE SEQUENCE [LARGE SCALE GENOMIC DNA]</scope>
    <source>
        <strain evidence="2 3">DSM 28354</strain>
    </source>
</reference>
<feature type="transmembrane region" description="Helical" evidence="1">
    <location>
        <begin position="191"/>
        <end position="211"/>
    </location>
</feature>
<name>A0A2T0SSR0_9BACT</name>
<feature type="transmembrane region" description="Helical" evidence="1">
    <location>
        <begin position="162"/>
        <end position="179"/>
    </location>
</feature>
<accession>A0A2T0SSR0</accession>
<proteinExistence type="predicted"/>
<feature type="transmembrane region" description="Helical" evidence="1">
    <location>
        <begin position="91"/>
        <end position="110"/>
    </location>
</feature>
<gene>
    <name evidence="2" type="ORF">CLV58_11226</name>
</gene>
<keyword evidence="1" id="KW-1133">Transmembrane helix</keyword>
<dbReference type="RefSeq" id="WP_106138645.1">
    <property type="nucleotide sequence ID" value="NZ_PVTE01000012.1"/>
</dbReference>
<dbReference type="Proteomes" id="UP000238375">
    <property type="component" value="Unassembled WGS sequence"/>
</dbReference>
<feature type="transmembrane region" description="Helical" evidence="1">
    <location>
        <begin position="116"/>
        <end position="137"/>
    </location>
</feature>
<organism evidence="2 3">
    <name type="scientific">Spirosoma oryzae</name>
    <dbReference type="NCBI Taxonomy" id="1469603"/>
    <lineage>
        <taxon>Bacteria</taxon>
        <taxon>Pseudomonadati</taxon>
        <taxon>Bacteroidota</taxon>
        <taxon>Cytophagia</taxon>
        <taxon>Cytophagales</taxon>
        <taxon>Cytophagaceae</taxon>
        <taxon>Spirosoma</taxon>
    </lineage>
</organism>
<evidence type="ECO:0000256" key="1">
    <source>
        <dbReference type="SAM" id="Phobius"/>
    </source>
</evidence>
<sequence length="222" mass="25739">MLLTTDQLTSLRSDLQRLADIKYDPVLNELLDHYATLTEQRMDTGMPFEEASKWAWNDLGQGEGIQQIQDDYIANVQQQIRSRHLVIIKSYFRWPTFLITALVGLLVYLTVPLIPFNYVVTLLYAVILVPSAVMFWLERKLKNEPTSQQALVFENAAKYRNLHLNAVIFVSNFLISSVGDESRRFLQIHSTITVVMCMLLLLYAISFMQLLNERFDFRTKLA</sequence>
<dbReference type="AlphaFoldDB" id="A0A2T0SSR0"/>
<evidence type="ECO:0000313" key="3">
    <source>
        <dbReference type="Proteomes" id="UP000238375"/>
    </source>
</evidence>
<keyword evidence="1" id="KW-0812">Transmembrane</keyword>
<protein>
    <submittedName>
        <fullName evidence="2">Uncharacterized protein</fullName>
    </submittedName>
</protein>
<keyword evidence="1" id="KW-0472">Membrane</keyword>